<keyword evidence="4 15" id="KW-0808">Transferase</keyword>
<dbReference type="Gene3D" id="1.10.150.20">
    <property type="entry name" value="5' to 3' exonuclease, C-terminal subdomain"/>
    <property type="match status" value="1"/>
</dbReference>
<dbReference type="AlphaFoldDB" id="A0AAF0IUP5"/>
<dbReference type="Pfam" id="PF11799">
    <property type="entry name" value="IMS_C"/>
    <property type="match status" value="1"/>
</dbReference>
<dbReference type="FunFam" id="3.40.1170.60:FF:000014">
    <property type="entry name" value="Related to DNA polymerase kappa"/>
    <property type="match status" value="1"/>
</dbReference>
<gene>
    <name evidence="15" type="ORF">MOBT1_003245</name>
</gene>
<comment type="catalytic activity">
    <reaction evidence="12">
        <text>DNA(n) + a 2'-deoxyribonucleoside 5'-triphosphate = DNA(n+1) + diphosphate</text>
        <dbReference type="Rhea" id="RHEA:22508"/>
        <dbReference type="Rhea" id="RHEA-COMP:17339"/>
        <dbReference type="Rhea" id="RHEA-COMP:17340"/>
        <dbReference type="ChEBI" id="CHEBI:33019"/>
        <dbReference type="ChEBI" id="CHEBI:61560"/>
        <dbReference type="ChEBI" id="CHEBI:173112"/>
        <dbReference type="EC" id="2.7.7.7"/>
    </reaction>
</comment>
<feature type="compositionally biased region" description="Low complexity" evidence="13">
    <location>
        <begin position="516"/>
        <end position="525"/>
    </location>
</feature>
<evidence type="ECO:0000256" key="1">
    <source>
        <dbReference type="ARBA" id="ARBA00010945"/>
    </source>
</evidence>
<dbReference type="InterPro" id="IPR043502">
    <property type="entry name" value="DNA/RNA_pol_sf"/>
</dbReference>
<keyword evidence="5 15" id="KW-0548">Nucleotidyltransferase</keyword>
<accession>A0AAF0IUP5</accession>
<evidence type="ECO:0000256" key="3">
    <source>
        <dbReference type="ARBA" id="ARBA00016178"/>
    </source>
</evidence>
<dbReference type="CDD" id="cd03586">
    <property type="entry name" value="PolY_Pol_IV_kappa"/>
    <property type="match status" value="1"/>
</dbReference>
<evidence type="ECO:0000313" key="16">
    <source>
        <dbReference type="Proteomes" id="UP001214603"/>
    </source>
</evidence>
<evidence type="ECO:0000256" key="6">
    <source>
        <dbReference type="ARBA" id="ARBA00022705"/>
    </source>
</evidence>
<dbReference type="GO" id="GO:0042276">
    <property type="term" value="P:error-prone translesion synthesis"/>
    <property type="evidence" value="ECO:0007669"/>
    <property type="project" value="TreeGrafter"/>
</dbReference>
<dbReference type="InterPro" id="IPR036775">
    <property type="entry name" value="DNA_pol_Y-fam_lit_finger_sf"/>
</dbReference>
<evidence type="ECO:0000256" key="7">
    <source>
        <dbReference type="ARBA" id="ARBA00022723"/>
    </source>
</evidence>
<feature type="compositionally biased region" description="Gly residues" evidence="13">
    <location>
        <begin position="1"/>
        <end position="11"/>
    </location>
</feature>
<evidence type="ECO:0000259" key="14">
    <source>
        <dbReference type="PROSITE" id="PS50173"/>
    </source>
</evidence>
<keyword evidence="7" id="KW-0479">Metal-binding</keyword>
<protein>
    <recommendedName>
        <fullName evidence="3">DNA polymerase kappa</fullName>
        <ecNumber evidence="2">2.7.7.7</ecNumber>
    </recommendedName>
</protein>
<keyword evidence="11" id="KW-0234">DNA repair</keyword>
<dbReference type="InterPro" id="IPR001126">
    <property type="entry name" value="UmuC"/>
</dbReference>
<keyword evidence="8" id="KW-0227">DNA damage</keyword>
<evidence type="ECO:0000256" key="8">
    <source>
        <dbReference type="ARBA" id="ARBA00022763"/>
    </source>
</evidence>
<dbReference type="InterPro" id="IPR024728">
    <property type="entry name" value="PolY_HhH_motif"/>
</dbReference>
<dbReference type="GO" id="GO:0003887">
    <property type="term" value="F:DNA-directed DNA polymerase activity"/>
    <property type="evidence" value="ECO:0007669"/>
    <property type="project" value="UniProtKB-KW"/>
</dbReference>
<feature type="compositionally biased region" description="Low complexity" evidence="13">
    <location>
        <begin position="556"/>
        <end position="566"/>
    </location>
</feature>
<keyword evidence="16" id="KW-1185">Reference proteome</keyword>
<feature type="compositionally biased region" description="Low complexity" evidence="13">
    <location>
        <begin position="532"/>
        <end position="548"/>
    </location>
</feature>
<evidence type="ECO:0000256" key="5">
    <source>
        <dbReference type="ARBA" id="ARBA00022695"/>
    </source>
</evidence>
<reference evidence="15" key="1">
    <citation type="submission" date="2023-03" db="EMBL/GenBank/DDBJ databases">
        <title>Mating type loci evolution in Malassezia.</title>
        <authorList>
            <person name="Coelho M.A."/>
        </authorList>
    </citation>
    <scope>NUCLEOTIDE SEQUENCE</scope>
    <source>
        <strain evidence="15">CBS 7876</strain>
    </source>
</reference>
<dbReference type="Pfam" id="PF00817">
    <property type="entry name" value="IMS"/>
    <property type="match status" value="1"/>
</dbReference>
<dbReference type="EMBL" id="CP119942">
    <property type="protein sequence ID" value="WFD04534.1"/>
    <property type="molecule type" value="Genomic_DNA"/>
</dbReference>
<keyword evidence="9" id="KW-0460">Magnesium</keyword>
<evidence type="ECO:0000256" key="10">
    <source>
        <dbReference type="ARBA" id="ARBA00022932"/>
    </source>
</evidence>
<dbReference type="Gene3D" id="3.30.1490.100">
    <property type="entry name" value="DNA polymerase, Y-family, little finger domain"/>
    <property type="match status" value="1"/>
</dbReference>
<dbReference type="GO" id="GO:0003684">
    <property type="term" value="F:damaged DNA binding"/>
    <property type="evidence" value="ECO:0007669"/>
    <property type="project" value="InterPro"/>
</dbReference>
<dbReference type="PANTHER" id="PTHR11076">
    <property type="entry name" value="DNA REPAIR POLYMERASE UMUC / TRANSFERASE FAMILY MEMBER"/>
    <property type="match status" value="1"/>
</dbReference>
<dbReference type="PROSITE" id="PS50173">
    <property type="entry name" value="UMUC"/>
    <property type="match status" value="1"/>
</dbReference>
<name>A0AAF0IUP5_9BASI</name>
<proteinExistence type="inferred from homology"/>
<evidence type="ECO:0000256" key="13">
    <source>
        <dbReference type="SAM" id="MobiDB-lite"/>
    </source>
</evidence>
<sequence length="588" mass="62917">MGVDAGGGGRGAHGRGAPDTPDGGDDDLASFRRRMAGPSSHKAGVESSDARISAVIDRVSRGSKYYANQRARHDAVTARIARARERRDHALADASAGAHAQRAAHVERLAAQLEGERDLSRTLLHCDMDMFYAAVELQRDPSLAGKCFAVGHGVVLTASYEARRFGVRSGMAEFVARALCTELLVVPAHFDRYRASSDAVMAVLRRYDAHLLQRSLDEAYLDVTPYLAREGLAVEDAVAQLRQEVACATGLTLSVGIAPNMLLAKIASERNKPNGQFRVPPRRADILAFMDALPVRKVPGIGHVTERILDAFHVTTCGALWARRVELSVCVDNFAFLLAAALGIGPSRVRPPSREERKSVGRENTFAPIADSAALDAQLQHACRQLAADLARLDFRARTVTLVGKHDTFQRFSRQHSLAPRSAASFDELYAAAKALLAQEHAAAGGRLTLRLLGVRASALLDLRAHASPLQQWLQEGPVYRCPVCDRAIGVPPGATEREASALVNRHVDACLGIRPAPGDAAPDAGEPHDTPASNGALAPDAAASAARGARRKRAASAPGAAPARRSSPEKRAKAASRTLDHYFSPAR</sequence>
<dbReference type="Gene3D" id="3.30.70.270">
    <property type="match status" value="1"/>
</dbReference>
<dbReference type="SUPFAM" id="SSF56672">
    <property type="entry name" value="DNA/RNA polymerases"/>
    <property type="match status" value="1"/>
</dbReference>
<dbReference type="SUPFAM" id="SSF100879">
    <property type="entry name" value="Lesion bypass DNA polymerase (Y-family), little finger domain"/>
    <property type="match status" value="1"/>
</dbReference>
<keyword evidence="10 15" id="KW-0239">DNA-directed DNA polymerase</keyword>
<dbReference type="InterPro" id="IPR043128">
    <property type="entry name" value="Rev_trsase/Diguanyl_cyclase"/>
</dbReference>
<dbReference type="GO" id="GO:0070987">
    <property type="term" value="P:error-free translesion synthesis"/>
    <property type="evidence" value="ECO:0007669"/>
    <property type="project" value="UniProtKB-ARBA"/>
</dbReference>
<dbReference type="InterPro" id="IPR050116">
    <property type="entry name" value="DNA_polymerase-Y"/>
</dbReference>
<feature type="domain" description="UmuC" evidence="14">
    <location>
        <begin position="123"/>
        <end position="302"/>
    </location>
</feature>
<dbReference type="InterPro" id="IPR022880">
    <property type="entry name" value="DNApol_IV"/>
</dbReference>
<keyword evidence="6" id="KW-0235">DNA replication</keyword>
<dbReference type="EC" id="2.7.7.7" evidence="2"/>
<evidence type="ECO:0000256" key="4">
    <source>
        <dbReference type="ARBA" id="ARBA00022679"/>
    </source>
</evidence>
<dbReference type="PANTHER" id="PTHR11076:SF33">
    <property type="entry name" value="DNA POLYMERASE KAPPA"/>
    <property type="match status" value="1"/>
</dbReference>
<dbReference type="Proteomes" id="UP001214603">
    <property type="component" value="Chromosome 9"/>
</dbReference>
<dbReference type="Gene3D" id="1.10.150.810">
    <property type="match status" value="1"/>
</dbReference>
<organism evidence="15 16">
    <name type="scientific">Malassezia obtusa</name>
    <dbReference type="NCBI Taxonomy" id="76774"/>
    <lineage>
        <taxon>Eukaryota</taxon>
        <taxon>Fungi</taxon>
        <taxon>Dikarya</taxon>
        <taxon>Basidiomycota</taxon>
        <taxon>Ustilaginomycotina</taxon>
        <taxon>Malasseziomycetes</taxon>
        <taxon>Malasseziales</taxon>
        <taxon>Malasseziaceae</taxon>
        <taxon>Malassezia</taxon>
    </lineage>
</organism>
<evidence type="ECO:0000256" key="2">
    <source>
        <dbReference type="ARBA" id="ARBA00012417"/>
    </source>
</evidence>
<feature type="region of interest" description="Disordered" evidence="13">
    <location>
        <begin position="1"/>
        <end position="31"/>
    </location>
</feature>
<feature type="region of interest" description="Disordered" evidence="13">
    <location>
        <begin position="515"/>
        <end position="588"/>
    </location>
</feature>
<dbReference type="GO" id="GO:0046872">
    <property type="term" value="F:metal ion binding"/>
    <property type="evidence" value="ECO:0007669"/>
    <property type="project" value="UniProtKB-KW"/>
</dbReference>
<evidence type="ECO:0000313" key="15">
    <source>
        <dbReference type="EMBL" id="WFD04534.1"/>
    </source>
</evidence>
<dbReference type="Pfam" id="PF11798">
    <property type="entry name" value="IMS_HHH"/>
    <property type="match status" value="1"/>
</dbReference>
<dbReference type="GO" id="GO:0006260">
    <property type="term" value="P:DNA replication"/>
    <property type="evidence" value="ECO:0007669"/>
    <property type="project" value="UniProtKB-KW"/>
</dbReference>
<comment type="similarity">
    <text evidence="1">Belongs to the DNA polymerase type-Y family.</text>
</comment>
<evidence type="ECO:0000256" key="12">
    <source>
        <dbReference type="ARBA" id="ARBA00049244"/>
    </source>
</evidence>
<dbReference type="GO" id="GO:0006281">
    <property type="term" value="P:DNA repair"/>
    <property type="evidence" value="ECO:0007669"/>
    <property type="project" value="UniProtKB-KW"/>
</dbReference>
<evidence type="ECO:0000256" key="11">
    <source>
        <dbReference type="ARBA" id="ARBA00023204"/>
    </source>
</evidence>
<evidence type="ECO:0000256" key="9">
    <source>
        <dbReference type="ARBA" id="ARBA00022842"/>
    </source>
</evidence>
<dbReference type="FunFam" id="3.30.1490.100:FF:000004">
    <property type="entry name" value="DNA polymerase IV"/>
    <property type="match status" value="1"/>
</dbReference>
<dbReference type="GO" id="GO:0005634">
    <property type="term" value="C:nucleus"/>
    <property type="evidence" value="ECO:0007669"/>
    <property type="project" value="TreeGrafter"/>
</dbReference>
<dbReference type="Gene3D" id="3.40.1170.60">
    <property type="match status" value="1"/>
</dbReference>
<dbReference type="InterPro" id="IPR017961">
    <property type="entry name" value="DNA_pol_Y-fam_little_finger"/>
</dbReference>